<evidence type="ECO:0008006" key="4">
    <source>
        <dbReference type="Google" id="ProtNLM"/>
    </source>
</evidence>
<accession>A0ABN1LMX6</accession>
<evidence type="ECO:0000313" key="2">
    <source>
        <dbReference type="EMBL" id="GAA0858108.1"/>
    </source>
</evidence>
<evidence type="ECO:0000256" key="1">
    <source>
        <dbReference type="SAM" id="Phobius"/>
    </source>
</evidence>
<name>A0ABN1LMX6_9ALTE</name>
<keyword evidence="3" id="KW-1185">Reference proteome</keyword>
<feature type="transmembrane region" description="Helical" evidence="1">
    <location>
        <begin position="66"/>
        <end position="87"/>
    </location>
</feature>
<keyword evidence="1" id="KW-0472">Membrane</keyword>
<dbReference type="EMBL" id="BAAAFD010000008">
    <property type="protein sequence ID" value="GAA0858108.1"/>
    <property type="molecule type" value="Genomic_DNA"/>
</dbReference>
<proteinExistence type="predicted"/>
<dbReference type="PANTHER" id="PTHR36109">
    <property type="entry name" value="MEMBRANE PROTEIN-RELATED"/>
    <property type="match status" value="1"/>
</dbReference>
<keyword evidence="1" id="KW-1133">Transmembrane helix</keyword>
<dbReference type="Proteomes" id="UP001500359">
    <property type="component" value="Unassembled WGS sequence"/>
</dbReference>
<dbReference type="InterPro" id="IPR052948">
    <property type="entry name" value="Low_temp-induced_all0457"/>
</dbReference>
<organism evidence="2 3">
    <name type="scientific">Aliiglaciecola litoralis</name>
    <dbReference type="NCBI Taxonomy" id="582857"/>
    <lineage>
        <taxon>Bacteria</taxon>
        <taxon>Pseudomonadati</taxon>
        <taxon>Pseudomonadota</taxon>
        <taxon>Gammaproteobacteria</taxon>
        <taxon>Alteromonadales</taxon>
        <taxon>Alteromonadaceae</taxon>
        <taxon>Aliiglaciecola</taxon>
    </lineage>
</organism>
<comment type="caution">
    <text evidence="2">The sequence shown here is derived from an EMBL/GenBank/DDBJ whole genome shotgun (WGS) entry which is preliminary data.</text>
</comment>
<feature type="transmembrane region" description="Helical" evidence="1">
    <location>
        <begin position="93"/>
        <end position="118"/>
    </location>
</feature>
<dbReference type="PANTHER" id="PTHR36109:SF2">
    <property type="entry name" value="MEMBRANE PROTEIN"/>
    <property type="match status" value="1"/>
</dbReference>
<protein>
    <recommendedName>
        <fullName evidence="4">General stress protein 17M-like domain-containing protein</fullName>
    </recommendedName>
</protein>
<sequence>MSDVITGLFENSSKATVAIYRLEALGVKHDDISVIANNSYSKEDFAVDEGTKAAEGGAVGAASTGILAAVIAGFTAVGAVATGGAGLLASGPIVAALTAGGAGAAAGGTIGAIIGAFIPEHEIKYYEDAIEKGSILVGVKYNSDNKDKIKDALDDAGAEKVATA</sequence>
<gene>
    <name evidence="2" type="ORF">GCM10009114_26450</name>
</gene>
<keyword evidence="1" id="KW-0812">Transmembrane</keyword>
<reference evidence="2 3" key="1">
    <citation type="journal article" date="2019" name="Int. J. Syst. Evol. Microbiol.">
        <title>The Global Catalogue of Microorganisms (GCM) 10K type strain sequencing project: providing services to taxonomists for standard genome sequencing and annotation.</title>
        <authorList>
            <consortium name="The Broad Institute Genomics Platform"/>
            <consortium name="The Broad Institute Genome Sequencing Center for Infectious Disease"/>
            <person name="Wu L."/>
            <person name="Ma J."/>
        </authorList>
    </citation>
    <scope>NUCLEOTIDE SEQUENCE [LARGE SCALE GENOMIC DNA]</scope>
    <source>
        <strain evidence="2 3">JCM 15896</strain>
    </source>
</reference>
<dbReference type="RefSeq" id="WP_343860728.1">
    <property type="nucleotide sequence ID" value="NZ_BAAAFD010000008.1"/>
</dbReference>
<evidence type="ECO:0000313" key="3">
    <source>
        <dbReference type="Proteomes" id="UP001500359"/>
    </source>
</evidence>